<protein>
    <recommendedName>
        <fullName evidence="1">EGF-like domain-containing protein</fullName>
    </recommendedName>
</protein>
<feature type="domain" description="EGF-like" evidence="1">
    <location>
        <begin position="51"/>
        <end position="62"/>
    </location>
</feature>
<reference evidence="2 3" key="1">
    <citation type="submission" date="2023-05" db="EMBL/GenBank/DDBJ databases">
        <title>B98-5 Cell Line De Novo Hybrid Assembly: An Optical Mapping Approach.</title>
        <authorList>
            <person name="Kananen K."/>
            <person name="Auerbach J.A."/>
            <person name="Kautto E."/>
            <person name="Blachly J.S."/>
        </authorList>
    </citation>
    <scope>NUCLEOTIDE SEQUENCE [LARGE SCALE GENOMIC DNA]</scope>
    <source>
        <strain evidence="2">B95-8</strain>
        <tissue evidence="2">Cell line</tissue>
    </source>
</reference>
<dbReference type="InterPro" id="IPR000742">
    <property type="entry name" value="EGF"/>
</dbReference>
<accession>A0ABQ9UZD3</accession>
<proteinExistence type="predicted"/>
<comment type="caution">
    <text evidence="2">The sequence shown here is derived from an EMBL/GenBank/DDBJ whole genome shotgun (WGS) entry which is preliminary data.</text>
</comment>
<evidence type="ECO:0000259" key="1">
    <source>
        <dbReference type="PROSITE" id="PS00022"/>
    </source>
</evidence>
<dbReference type="Gene3D" id="2.10.25.10">
    <property type="entry name" value="Laminin"/>
    <property type="match status" value="1"/>
</dbReference>
<dbReference type="EMBL" id="JASSZA010000009">
    <property type="protein sequence ID" value="KAK2102469.1"/>
    <property type="molecule type" value="Genomic_DNA"/>
</dbReference>
<evidence type="ECO:0000313" key="2">
    <source>
        <dbReference type="EMBL" id="KAK2102469.1"/>
    </source>
</evidence>
<organism evidence="2 3">
    <name type="scientific">Saguinus oedipus</name>
    <name type="common">Cotton-top tamarin</name>
    <name type="synonym">Oedipomidas oedipus</name>
    <dbReference type="NCBI Taxonomy" id="9490"/>
    <lineage>
        <taxon>Eukaryota</taxon>
        <taxon>Metazoa</taxon>
        <taxon>Chordata</taxon>
        <taxon>Craniata</taxon>
        <taxon>Vertebrata</taxon>
        <taxon>Euteleostomi</taxon>
        <taxon>Mammalia</taxon>
        <taxon>Eutheria</taxon>
        <taxon>Euarchontoglires</taxon>
        <taxon>Primates</taxon>
        <taxon>Haplorrhini</taxon>
        <taxon>Platyrrhini</taxon>
        <taxon>Cebidae</taxon>
        <taxon>Callitrichinae</taxon>
        <taxon>Saguinus</taxon>
    </lineage>
</organism>
<dbReference type="PROSITE" id="PS00022">
    <property type="entry name" value="EGF_1"/>
    <property type="match status" value="1"/>
</dbReference>
<name>A0ABQ9UZD3_SAGOE</name>
<sequence>MATRKWGLWLILKGEEDSSWHTNGSAAEEKPGVCNCVHGVCNSGLDGDGTCECYSAYTGPTCDKRKYY</sequence>
<evidence type="ECO:0000313" key="3">
    <source>
        <dbReference type="Proteomes" id="UP001266305"/>
    </source>
</evidence>
<dbReference type="Proteomes" id="UP001266305">
    <property type="component" value="Unassembled WGS sequence"/>
</dbReference>
<gene>
    <name evidence="2" type="ORF">P7K49_020136</name>
</gene>
<keyword evidence="3" id="KW-1185">Reference proteome</keyword>